<dbReference type="RefSeq" id="WP_101893791.1">
    <property type="nucleotide sequence ID" value="NZ_CP022684.1"/>
</dbReference>
<feature type="transmembrane region" description="Helical" evidence="6">
    <location>
        <begin position="177"/>
        <end position="202"/>
    </location>
</feature>
<dbReference type="GO" id="GO:0005436">
    <property type="term" value="F:sodium:phosphate symporter activity"/>
    <property type="evidence" value="ECO:0007669"/>
    <property type="project" value="InterPro"/>
</dbReference>
<dbReference type="PANTHER" id="PTHR10010:SF46">
    <property type="entry name" value="SODIUM-DEPENDENT PHOSPHATE TRANSPORT PROTEIN 2B"/>
    <property type="match status" value="1"/>
</dbReference>
<gene>
    <name evidence="7" type="ORF">Kalk_08340</name>
</gene>
<organism evidence="7 8">
    <name type="scientific">Ketobacter alkanivorans</name>
    <dbReference type="NCBI Taxonomy" id="1917421"/>
    <lineage>
        <taxon>Bacteria</taxon>
        <taxon>Pseudomonadati</taxon>
        <taxon>Pseudomonadota</taxon>
        <taxon>Gammaproteobacteria</taxon>
        <taxon>Pseudomonadales</taxon>
        <taxon>Ketobacteraceae</taxon>
        <taxon>Ketobacter</taxon>
    </lineage>
</organism>
<feature type="transmembrane region" description="Helical" evidence="6">
    <location>
        <begin position="214"/>
        <end position="237"/>
    </location>
</feature>
<reference evidence="8" key="1">
    <citation type="submission" date="2017-08" db="EMBL/GenBank/DDBJ databases">
        <title>Direct submision.</title>
        <authorList>
            <person name="Kim S.-J."/>
            <person name="Rhee S.-K."/>
        </authorList>
    </citation>
    <scope>NUCLEOTIDE SEQUENCE [LARGE SCALE GENOMIC DNA]</scope>
    <source>
        <strain evidence="8">GI5</strain>
    </source>
</reference>
<dbReference type="EMBL" id="CP022684">
    <property type="protein sequence ID" value="AUM12425.1"/>
    <property type="molecule type" value="Genomic_DNA"/>
</dbReference>
<dbReference type="OrthoDB" id="9763003at2"/>
<dbReference type="KEGG" id="kak:Kalk_08340"/>
<dbReference type="GO" id="GO:0005886">
    <property type="term" value="C:plasma membrane"/>
    <property type="evidence" value="ECO:0007669"/>
    <property type="project" value="UniProtKB-SubCell"/>
</dbReference>
<proteinExistence type="predicted"/>
<evidence type="ECO:0000256" key="4">
    <source>
        <dbReference type="ARBA" id="ARBA00022989"/>
    </source>
</evidence>
<evidence type="ECO:0000256" key="2">
    <source>
        <dbReference type="ARBA" id="ARBA00022475"/>
    </source>
</evidence>
<dbReference type="Proteomes" id="UP000235116">
    <property type="component" value="Chromosome"/>
</dbReference>
<feature type="transmembrane region" description="Helical" evidence="6">
    <location>
        <begin position="49"/>
        <end position="73"/>
    </location>
</feature>
<comment type="subcellular location">
    <subcellularLocation>
        <location evidence="1">Cell membrane</location>
        <topology evidence="1">Multi-pass membrane protein</topology>
    </subcellularLocation>
</comment>
<evidence type="ECO:0000256" key="5">
    <source>
        <dbReference type="ARBA" id="ARBA00023136"/>
    </source>
</evidence>
<evidence type="ECO:0000256" key="3">
    <source>
        <dbReference type="ARBA" id="ARBA00022692"/>
    </source>
</evidence>
<sequence length="542" mass="59572">MLLALGALLGGIGMFLIGMMHLTDGLKQSAGEKLELYLNRGTNTKRRGFISGFMLTALVQSSSVITVATIGFVNARLLSMGQAVWVVFGSNVGTTMTAWIVALIGFQVKVELFALPMVGVGAFLHVLARGVQLRAFGGALLGFGLLFVGLDLLQGSLDAYKNSFMILGPSSFDVTHVMILLGMGFLLTVIMQSSSASMAMILTLVNAQVVPLELGAAAVIGANVGTTSTALLTTIGATANAKRVAWSHVSFNLVAGLVALLLLPLVSGVFAEAYSRQLMGGNAAFWLAIYHSLFNLIGVLIMIPLEPSVTRFLSRRFKKPESNHFRLRFLDKNTITMPPLALQSISKELDNLAQLVASIIVREERDSDTQEQIDRLYELLEKFDAYLVQALRQPMAQINADAFSRIIKCSQSLSNALQWYQLTLKPGVRPVDSAFYEILAPFEASFSSFIQSIAGEEPREQVQVKLDGLLVEVDRVNREVFTRLREHEVFSHDVSLVNQWVAWHRRIAQQMMKVLQRVDQIDDLMHEPHLQQSDHGADSFSE</sequence>
<accession>A0A2K9LLR9</accession>
<evidence type="ECO:0000256" key="6">
    <source>
        <dbReference type="SAM" id="Phobius"/>
    </source>
</evidence>
<feature type="transmembrane region" description="Helical" evidence="6">
    <location>
        <begin position="135"/>
        <end position="157"/>
    </location>
</feature>
<feature type="transmembrane region" description="Helical" evidence="6">
    <location>
        <begin position="112"/>
        <end position="128"/>
    </location>
</feature>
<feature type="transmembrane region" description="Helical" evidence="6">
    <location>
        <begin position="283"/>
        <end position="305"/>
    </location>
</feature>
<feature type="transmembrane region" description="Helical" evidence="6">
    <location>
        <begin position="249"/>
        <end position="271"/>
    </location>
</feature>
<name>A0A2K9LLR9_9GAMM</name>
<evidence type="ECO:0000313" key="8">
    <source>
        <dbReference type="Proteomes" id="UP000235116"/>
    </source>
</evidence>
<keyword evidence="8" id="KW-1185">Reference proteome</keyword>
<dbReference type="AlphaFoldDB" id="A0A2K9LLR9"/>
<keyword evidence="4 6" id="KW-1133">Transmembrane helix</keyword>
<feature type="transmembrane region" description="Helical" evidence="6">
    <location>
        <begin position="85"/>
        <end position="106"/>
    </location>
</feature>
<dbReference type="InterPro" id="IPR003841">
    <property type="entry name" value="Na/Pi_transpt"/>
</dbReference>
<evidence type="ECO:0008006" key="9">
    <source>
        <dbReference type="Google" id="ProtNLM"/>
    </source>
</evidence>
<keyword evidence="5 6" id="KW-0472">Membrane</keyword>
<dbReference type="PANTHER" id="PTHR10010">
    <property type="entry name" value="SOLUTE CARRIER FAMILY 34 SODIUM PHOSPHATE , MEMBER 2-RELATED"/>
    <property type="match status" value="1"/>
</dbReference>
<evidence type="ECO:0000313" key="7">
    <source>
        <dbReference type="EMBL" id="AUM12425.1"/>
    </source>
</evidence>
<protein>
    <recommendedName>
        <fullName evidence="9">Na/Pi cotransporter</fullName>
    </recommendedName>
</protein>
<keyword evidence="3 6" id="KW-0812">Transmembrane</keyword>
<dbReference type="Pfam" id="PF02690">
    <property type="entry name" value="Na_Pi_cotrans"/>
    <property type="match status" value="2"/>
</dbReference>
<evidence type="ECO:0000256" key="1">
    <source>
        <dbReference type="ARBA" id="ARBA00004651"/>
    </source>
</evidence>
<keyword evidence="2" id="KW-1003">Cell membrane</keyword>
<dbReference type="NCBIfam" id="NF037997">
    <property type="entry name" value="Na_Pi_symport"/>
    <property type="match status" value="1"/>
</dbReference>
<dbReference type="GO" id="GO:0044341">
    <property type="term" value="P:sodium-dependent phosphate transport"/>
    <property type="evidence" value="ECO:0007669"/>
    <property type="project" value="InterPro"/>
</dbReference>